<evidence type="ECO:0000256" key="5">
    <source>
        <dbReference type="ARBA" id="ARBA00022741"/>
    </source>
</evidence>
<dbReference type="SUPFAM" id="SSF90123">
    <property type="entry name" value="ABC transporter transmembrane region"/>
    <property type="match status" value="1"/>
</dbReference>
<dbReference type="InterPro" id="IPR027417">
    <property type="entry name" value="P-loop_NTPase"/>
</dbReference>
<gene>
    <name evidence="14" type="primary">msbA</name>
    <name evidence="14" type="ORF">D0T92_08985</name>
</gene>
<evidence type="ECO:0000259" key="13">
    <source>
        <dbReference type="PROSITE" id="PS50929"/>
    </source>
</evidence>
<evidence type="ECO:0000256" key="6">
    <source>
        <dbReference type="ARBA" id="ARBA00022840"/>
    </source>
</evidence>
<dbReference type="GO" id="GO:0005524">
    <property type="term" value="F:ATP binding"/>
    <property type="evidence" value="ECO:0007669"/>
    <property type="project" value="UniProtKB-KW"/>
</dbReference>
<keyword evidence="9" id="KW-0445">Lipid transport</keyword>
<evidence type="ECO:0000256" key="11">
    <source>
        <dbReference type="SAM" id="Phobius"/>
    </source>
</evidence>
<dbReference type="InterPro" id="IPR039421">
    <property type="entry name" value="Type_1_exporter"/>
</dbReference>
<feature type="transmembrane region" description="Helical" evidence="11">
    <location>
        <begin position="168"/>
        <end position="186"/>
    </location>
</feature>
<feature type="transmembrane region" description="Helical" evidence="11">
    <location>
        <begin position="24"/>
        <end position="47"/>
    </location>
</feature>
<organism evidence="14 15">
    <name type="scientific">Neisseria zalophi</name>
    <dbReference type="NCBI Taxonomy" id="640030"/>
    <lineage>
        <taxon>Bacteria</taxon>
        <taxon>Pseudomonadati</taxon>
        <taxon>Pseudomonadota</taxon>
        <taxon>Betaproteobacteria</taxon>
        <taxon>Neisseriales</taxon>
        <taxon>Neisseriaceae</taxon>
        <taxon>Neisseria</taxon>
    </lineage>
</organism>
<dbReference type="InterPro" id="IPR036640">
    <property type="entry name" value="ABC1_TM_sf"/>
</dbReference>
<dbReference type="OrthoDB" id="8554730at2"/>
<keyword evidence="7" id="KW-1278">Translocase</keyword>
<dbReference type="CDD" id="cd03251">
    <property type="entry name" value="ABCC_MsbA"/>
    <property type="match status" value="1"/>
</dbReference>
<dbReference type="Gene3D" id="3.40.50.300">
    <property type="entry name" value="P-loop containing nucleotide triphosphate hydrolases"/>
    <property type="match status" value="1"/>
</dbReference>
<keyword evidence="15" id="KW-1185">Reference proteome</keyword>
<dbReference type="PANTHER" id="PTHR43394">
    <property type="entry name" value="ATP-DEPENDENT PERMEASE MDL1, MITOCHONDRIAL"/>
    <property type="match status" value="1"/>
</dbReference>
<evidence type="ECO:0000256" key="8">
    <source>
        <dbReference type="ARBA" id="ARBA00022989"/>
    </source>
</evidence>
<feature type="domain" description="ABC transporter" evidence="12">
    <location>
        <begin position="343"/>
        <end position="579"/>
    </location>
</feature>
<reference evidence="14 15" key="1">
    <citation type="submission" date="2018-08" db="EMBL/GenBank/DDBJ databases">
        <title>Neisseria zalophi ATCC BAA-2455 complete genome.</title>
        <authorList>
            <person name="Veseli I.A."/>
            <person name="Buttler R."/>
            <person name="Mascarenhas dos Santos A.C."/>
            <person name="Pombert J.-F."/>
        </authorList>
    </citation>
    <scope>NUCLEOTIDE SEQUENCE [LARGE SCALE GENOMIC DNA]</scope>
    <source>
        <strain evidence="14 15">ATCC BAA-2455</strain>
    </source>
</reference>
<accession>A0A5J6PVA7</accession>
<dbReference type="PROSITE" id="PS00211">
    <property type="entry name" value="ABC_TRANSPORTER_1"/>
    <property type="match status" value="1"/>
</dbReference>
<dbReference type="RefSeq" id="WP_151052116.1">
    <property type="nucleotide sequence ID" value="NZ_CP031700.1"/>
</dbReference>
<dbReference type="GO" id="GO:0034040">
    <property type="term" value="F:ATPase-coupled lipid transmembrane transporter activity"/>
    <property type="evidence" value="ECO:0007669"/>
    <property type="project" value="InterPro"/>
</dbReference>
<comment type="subcellular location">
    <subcellularLocation>
        <location evidence="1">Cell membrane</location>
        <topology evidence="1">Multi-pass membrane protein</topology>
    </subcellularLocation>
</comment>
<evidence type="ECO:0000256" key="10">
    <source>
        <dbReference type="ARBA" id="ARBA00023136"/>
    </source>
</evidence>
<dbReference type="InterPro" id="IPR011917">
    <property type="entry name" value="ABC_transpr_lipidA"/>
</dbReference>
<evidence type="ECO:0000256" key="4">
    <source>
        <dbReference type="ARBA" id="ARBA00022692"/>
    </source>
</evidence>
<dbReference type="GO" id="GO:0005886">
    <property type="term" value="C:plasma membrane"/>
    <property type="evidence" value="ECO:0007669"/>
    <property type="project" value="UniProtKB-SubCell"/>
</dbReference>
<dbReference type="FunFam" id="3.40.50.300:FF:000221">
    <property type="entry name" value="Multidrug ABC transporter ATP-binding protein"/>
    <property type="match status" value="1"/>
</dbReference>
<feature type="transmembrane region" description="Helical" evidence="11">
    <location>
        <begin position="67"/>
        <end position="85"/>
    </location>
</feature>
<dbReference type="InterPro" id="IPR003439">
    <property type="entry name" value="ABC_transporter-like_ATP-bd"/>
</dbReference>
<dbReference type="PANTHER" id="PTHR43394:SF1">
    <property type="entry name" value="ATP-BINDING CASSETTE SUB-FAMILY B MEMBER 10, MITOCHONDRIAL"/>
    <property type="match status" value="1"/>
</dbReference>
<dbReference type="SMART" id="SM00382">
    <property type="entry name" value="AAA"/>
    <property type="match status" value="1"/>
</dbReference>
<keyword evidence="4 11" id="KW-0812">Transmembrane</keyword>
<evidence type="ECO:0000256" key="1">
    <source>
        <dbReference type="ARBA" id="ARBA00004651"/>
    </source>
</evidence>
<dbReference type="GO" id="GO:0015421">
    <property type="term" value="F:ABC-type oligopeptide transporter activity"/>
    <property type="evidence" value="ECO:0007669"/>
    <property type="project" value="TreeGrafter"/>
</dbReference>
<keyword evidence="6 14" id="KW-0067">ATP-binding</keyword>
<dbReference type="InterPro" id="IPR017871">
    <property type="entry name" value="ABC_transporter-like_CS"/>
</dbReference>
<feature type="domain" description="ABC transmembrane type-1" evidence="13">
    <location>
        <begin position="29"/>
        <end position="311"/>
    </location>
</feature>
<dbReference type="AlphaFoldDB" id="A0A5J6PVA7"/>
<evidence type="ECO:0000256" key="7">
    <source>
        <dbReference type="ARBA" id="ARBA00022967"/>
    </source>
</evidence>
<dbReference type="Gene3D" id="1.20.1560.10">
    <property type="entry name" value="ABC transporter type 1, transmembrane domain"/>
    <property type="match status" value="1"/>
</dbReference>
<keyword evidence="10 11" id="KW-0472">Membrane</keyword>
<dbReference type="Proteomes" id="UP000325713">
    <property type="component" value="Chromosome"/>
</dbReference>
<sequence>MQNPSQDKTNWMLYKRLLGYLKDYLKIFAIAVVSMLIVAATMPAFGYLLKPLINEGFVDKNMQRMTWLPLAIVGLFLVRGIFNFVNEYCTTYLSGHLVHRIRSEMFEKMMHLPSNYFSSHSSGRILSRILNDAGLITEAGFNVITVIAKDGVSVLGLLGLLFYLDWKLTLITFAILPILAVSIRLVSRRLRHLSQINQTYLGKMMQVLNETINGVRVVKVYGGKQYETIRFQNTSSSVRRNSVKQAAASAIGTGFTQLMASVALALIIYIAAKQAASSSFSAGDFMAFLSSMIMLFDPIKRMTGVVQSLQRGMAAAESVFAFLDEPEETDSGLQVLTEKPANIEFDNVVYQYEGAERYSLNGINLTVPTGKVVALVGASGSGKTTLANMLPRFFDPTEGQIRIGGTDIREFTVDSLREQMALVSQDVVLFNGTVASNIAYGRINKASEADIIRAAKAANAWSFIQDMPEGLQTEIGENGLKLSGGQRQRLAIARAILKDAPVLILDEATSALDNESERLVQAALENLMHNRTTIVIAHRLSTIEKADNIVVMHEGRIIEQGTHAELLAKGGRYADLHNLQFAFDQEDPDRAATAAAT</sequence>
<feature type="transmembrane region" description="Helical" evidence="11">
    <location>
        <begin position="246"/>
        <end position="272"/>
    </location>
</feature>
<dbReference type="NCBIfam" id="TIGR02203">
    <property type="entry name" value="MsbA_lipidA"/>
    <property type="match status" value="1"/>
</dbReference>
<protein>
    <submittedName>
        <fullName evidence="14">Lipid A export permease/ATP-binding protein MsbA</fullName>
    </submittedName>
</protein>
<evidence type="ECO:0000256" key="3">
    <source>
        <dbReference type="ARBA" id="ARBA00022475"/>
    </source>
</evidence>
<keyword evidence="3" id="KW-1003">Cell membrane</keyword>
<dbReference type="Pfam" id="PF00005">
    <property type="entry name" value="ABC_tran"/>
    <property type="match status" value="1"/>
</dbReference>
<evidence type="ECO:0000259" key="12">
    <source>
        <dbReference type="PROSITE" id="PS50893"/>
    </source>
</evidence>
<dbReference type="Pfam" id="PF00664">
    <property type="entry name" value="ABC_membrane"/>
    <property type="match status" value="1"/>
</dbReference>
<dbReference type="GO" id="GO:0016887">
    <property type="term" value="F:ATP hydrolysis activity"/>
    <property type="evidence" value="ECO:0007669"/>
    <property type="project" value="InterPro"/>
</dbReference>
<dbReference type="PROSITE" id="PS50929">
    <property type="entry name" value="ABC_TM1F"/>
    <property type="match status" value="1"/>
</dbReference>
<proteinExistence type="predicted"/>
<dbReference type="CDD" id="cd18552">
    <property type="entry name" value="ABC_6TM_MsbA_like"/>
    <property type="match status" value="1"/>
</dbReference>
<evidence type="ECO:0000256" key="9">
    <source>
        <dbReference type="ARBA" id="ARBA00023055"/>
    </source>
</evidence>
<evidence type="ECO:0000313" key="15">
    <source>
        <dbReference type="Proteomes" id="UP000325713"/>
    </source>
</evidence>
<dbReference type="InterPro" id="IPR003593">
    <property type="entry name" value="AAA+_ATPase"/>
</dbReference>
<keyword evidence="5" id="KW-0547">Nucleotide-binding</keyword>
<name>A0A5J6PVA7_9NEIS</name>
<dbReference type="KEGG" id="nzl:D0T92_08985"/>
<dbReference type="EMBL" id="CP031700">
    <property type="protein sequence ID" value="QEY26649.1"/>
    <property type="molecule type" value="Genomic_DNA"/>
</dbReference>
<dbReference type="InterPro" id="IPR011527">
    <property type="entry name" value="ABC1_TM_dom"/>
</dbReference>
<keyword evidence="2" id="KW-0813">Transport</keyword>
<dbReference type="SUPFAM" id="SSF52540">
    <property type="entry name" value="P-loop containing nucleoside triphosphate hydrolases"/>
    <property type="match status" value="1"/>
</dbReference>
<dbReference type="PROSITE" id="PS50893">
    <property type="entry name" value="ABC_TRANSPORTER_2"/>
    <property type="match status" value="1"/>
</dbReference>
<keyword evidence="8 11" id="KW-1133">Transmembrane helix</keyword>
<evidence type="ECO:0000313" key="14">
    <source>
        <dbReference type="EMBL" id="QEY26649.1"/>
    </source>
</evidence>
<evidence type="ECO:0000256" key="2">
    <source>
        <dbReference type="ARBA" id="ARBA00022448"/>
    </source>
</evidence>